<dbReference type="InterPro" id="IPR053146">
    <property type="entry name" value="QDO-like"/>
</dbReference>
<dbReference type="RefSeq" id="WP_076434264.1">
    <property type="nucleotide sequence ID" value="NZ_FTNI01000005.1"/>
</dbReference>
<organism evidence="2 3">
    <name type="scientific">Microbispora rosea</name>
    <dbReference type="NCBI Taxonomy" id="58117"/>
    <lineage>
        <taxon>Bacteria</taxon>
        <taxon>Bacillati</taxon>
        <taxon>Actinomycetota</taxon>
        <taxon>Actinomycetes</taxon>
        <taxon>Streptosporangiales</taxon>
        <taxon>Streptosporangiaceae</taxon>
        <taxon>Microbispora</taxon>
    </lineage>
</organism>
<proteinExistence type="predicted"/>
<dbReference type="Proteomes" id="UP000186096">
    <property type="component" value="Unassembled WGS sequence"/>
</dbReference>
<dbReference type="Gene3D" id="2.60.120.10">
    <property type="entry name" value="Jelly Rolls"/>
    <property type="match status" value="1"/>
</dbReference>
<dbReference type="InterPro" id="IPR014710">
    <property type="entry name" value="RmlC-like_jellyroll"/>
</dbReference>
<feature type="domain" description="Cupin type-2" evidence="1">
    <location>
        <begin position="49"/>
        <end position="118"/>
    </location>
</feature>
<dbReference type="OrthoDB" id="9791637at2"/>
<dbReference type="PANTHER" id="PTHR36440:SF1">
    <property type="entry name" value="PUTATIVE (AFU_ORTHOLOGUE AFUA_8G07350)-RELATED"/>
    <property type="match status" value="1"/>
</dbReference>
<dbReference type="STRING" id="58117.SAMN05421833_105268"/>
<sequence>MTDTTQTDGCCSQPEQAGKTRTIRLGAGGSTIEVLARKAETGGIVSIYRWRMSPSSRGPSPHFHTTFSETFIVEEGEVDYFDGRAWRTLRPGDTAHASMGDVHAIRKERAEPATLLMVLSPGVLREEYFAELATVHERDLSRLHDAHDNHFVGDCER</sequence>
<protein>
    <submittedName>
        <fullName evidence="2">Cupin domain protein</fullName>
    </submittedName>
</protein>
<evidence type="ECO:0000313" key="2">
    <source>
        <dbReference type="EMBL" id="SIR05202.1"/>
    </source>
</evidence>
<gene>
    <name evidence="2" type="ORF">SAMN05421833_105268</name>
</gene>
<dbReference type="PANTHER" id="PTHR36440">
    <property type="entry name" value="PUTATIVE (AFU_ORTHOLOGUE AFUA_8G07350)-RELATED"/>
    <property type="match status" value="1"/>
</dbReference>
<dbReference type="InterPro" id="IPR011051">
    <property type="entry name" value="RmlC_Cupin_sf"/>
</dbReference>
<reference evidence="3" key="1">
    <citation type="submission" date="2017-01" db="EMBL/GenBank/DDBJ databases">
        <authorList>
            <person name="Varghese N."/>
            <person name="Submissions S."/>
        </authorList>
    </citation>
    <scope>NUCLEOTIDE SEQUENCE [LARGE SCALE GENOMIC DNA]</scope>
    <source>
        <strain evidence="3">ATCC 12950</strain>
    </source>
</reference>
<evidence type="ECO:0000259" key="1">
    <source>
        <dbReference type="Pfam" id="PF07883"/>
    </source>
</evidence>
<keyword evidence="3" id="KW-1185">Reference proteome</keyword>
<accession>A0A1N6XS82</accession>
<dbReference type="InterPro" id="IPR013096">
    <property type="entry name" value="Cupin_2"/>
</dbReference>
<dbReference type="EMBL" id="FTNI01000005">
    <property type="protein sequence ID" value="SIR05202.1"/>
    <property type="molecule type" value="Genomic_DNA"/>
</dbReference>
<dbReference type="Pfam" id="PF07883">
    <property type="entry name" value="Cupin_2"/>
    <property type="match status" value="1"/>
</dbReference>
<name>A0A1N6XS82_9ACTN</name>
<dbReference type="AlphaFoldDB" id="A0A1N6XS82"/>
<evidence type="ECO:0000313" key="3">
    <source>
        <dbReference type="Proteomes" id="UP000186096"/>
    </source>
</evidence>
<dbReference type="SUPFAM" id="SSF51182">
    <property type="entry name" value="RmlC-like cupins"/>
    <property type="match status" value="1"/>
</dbReference>